<keyword evidence="1" id="KW-0812">Transmembrane</keyword>
<protein>
    <recommendedName>
        <fullName evidence="2">LiaI-LiaF-like transmembrane region domain-containing protein</fullName>
    </recommendedName>
</protein>
<dbReference type="Proteomes" id="UP000016649">
    <property type="component" value="Unassembled WGS sequence"/>
</dbReference>
<evidence type="ECO:0000256" key="1">
    <source>
        <dbReference type="SAM" id="Phobius"/>
    </source>
</evidence>
<dbReference type="EMBL" id="AWVH01000037">
    <property type="protein sequence ID" value="ERJ92402.1"/>
    <property type="molecule type" value="Genomic_DNA"/>
</dbReference>
<reference evidence="3 4" key="1">
    <citation type="submission" date="2013-08" db="EMBL/GenBank/DDBJ databases">
        <authorList>
            <person name="Weinstock G."/>
            <person name="Sodergren E."/>
            <person name="Wylie T."/>
            <person name="Fulton L."/>
            <person name="Fulton R."/>
            <person name="Fronick C."/>
            <person name="O'Laughlin M."/>
            <person name="Godfrey J."/>
            <person name="Miner T."/>
            <person name="Herter B."/>
            <person name="Appelbaum E."/>
            <person name="Cordes M."/>
            <person name="Lek S."/>
            <person name="Wollam A."/>
            <person name="Pepin K.H."/>
            <person name="Palsikar V.B."/>
            <person name="Mitreva M."/>
            <person name="Wilson R.K."/>
        </authorList>
    </citation>
    <scope>NUCLEOTIDE SEQUENCE [LARGE SCALE GENOMIC DNA]</scope>
    <source>
        <strain evidence="3 4">ATCC 700332</strain>
    </source>
</reference>
<keyword evidence="4" id="KW-1185">Reference proteome</keyword>
<feature type="transmembrane region" description="Helical" evidence="1">
    <location>
        <begin position="151"/>
        <end position="170"/>
    </location>
</feature>
<organism evidence="3 4">
    <name type="scientific">Treponema lecithinolyticum ATCC 700332</name>
    <dbReference type="NCBI Taxonomy" id="1321815"/>
    <lineage>
        <taxon>Bacteria</taxon>
        <taxon>Pseudomonadati</taxon>
        <taxon>Spirochaetota</taxon>
        <taxon>Spirochaetia</taxon>
        <taxon>Spirochaetales</taxon>
        <taxon>Treponemataceae</taxon>
        <taxon>Treponema</taxon>
    </lineage>
</organism>
<feature type="transmembrane region" description="Helical" evidence="1">
    <location>
        <begin position="37"/>
        <end position="55"/>
    </location>
</feature>
<feature type="transmembrane region" description="Helical" evidence="1">
    <location>
        <begin position="117"/>
        <end position="145"/>
    </location>
</feature>
<dbReference type="Pfam" id="PF18917">
    <property type="entry name" value="LiaI-LiaF-like_TM1"/>
    <property type="match status" value="1"/>
</dbReference>
<keyword evidence="1" id="KW-1133">Transmembrane helix</keyword>
<name>A0ABN0NY12_TRELE</name>
<dbReference type="InterPro" id="IPR043726">
    <property type="entry name" value="LiaI-LiaF-like_TM1"/>
</dbReference>
<keyword evidence="1" id="KW-0472">Membrane</keyword>
<sequence>MKHSKPDMLLAAGLIFALGGIILLISFLSALPFGSYALRPLVLLCAGGIISYFALRGTKRAFFVFIGLFLCCAGVLFLLIGARLIPYGLNKVWPFIVILSGVLLFPSGYIRFCKLQAFYIVPGITLTGLGLFFLCFSLDIISVSFAEFARMWWPLIFVVFGLVLIVLFLYMQKQKTPVLAEDSEDDEEYLQ</sequence>
<evidence type="ECO:0000313" key="3">
    <source>
        <dbReference type="EMBL" id="ERJ92402.1"/>
    </source>
</evidence>
<evidence type="ECO:0000313" key="4">
    <source>
        <dbReference type="Proteomes" id="UP000016649"/>
    </source>
</evidence>
<feature type="transmembrane region" description="Helical" evidence="1">
    <location>
        <begin position="9"/>
        <end position="31"/>
    </location>
</feature>
<accession>A0ABN0NY12</accession>
<feature type="transmembrane region" description="Helical" evidence="1">
    <location>
        <begin position="92"/>
        <end position="110"/>
    </location>
</feature>
<evidence type="ECO:0000259" key="2">
    <source>
        <dbReference type="Pfam" id="PF18917"/>
    </source>
</evidence>
<proteinExistence type="predicted"/>
<comment type="caution">
    <text evidence="3">The sequence shown here is derived from an EMBL/GenBank/DDBJ whole genome shotgun (WGS) entry which is preliminary data.</text>
</comment>
<gene>
    <name evidence="3" type="ORF">HMPREF9193_01562</name>
</gene>
<feature type="domain" description="LiaI-LiaF-like transmembrane region" evidence="2">
    <location>
        <begin position="120"/>
        <end position="165"/>
    </location>
</feature>
<dbReference type="RefSeq" id="WP_021687764.1">
    <property type="nucleotide sequence ID" value="NZ_KI260569.1"/>
</dbReference>
<feature type="transmembrane region" description="Helical" evidence="1">
    <location>
        <begin position="62"/>
        <end position="86"/>
    </location>
</feature>